<dbReference type="EMBL" id="VEPZ02000735">
    <property type="protein sequence ID" value="KAE8720358.1"/>
    <property type="molecule type" value="Genomic_DNA"/>
</dbReference>
<evidence type="ECO:0000313" key="3">
    <source>
        <dbReference type="EMBL" id="KAE8720358.1"/>
    </source>
</evidence>
<gene>
    <name evidence="3" type="ORF">F3Y22_tig00020292pilonHSYRG00015</name>
</gene>
<proteinExistence type="inferred from homology"/>
<evidence type="ECO:0000256" key="2">
    <source>
        <dbReference type="ARBA" id="ARBA00023239"/>
    </source>
</evidence>
<dbReference type="PANTHER" id="PTHR35137:SF1">
    <property type="entry name" value="CHROMOPHORE LYASE CRL, CHLOROPLASTIC"/>
    <property type="match status" value="1"/>
</dbReference>
<dbReference type="InterPro" id="IPR010404">
    <property type="entry name" value="CpcT/CpeT"/>
</dbReference>
<comment type="similarity">
    <text evidence="1">Belongs to the CpcT/CpeT biliprotein lyase family.</text>
</comment>
<dbReference type="GO" id="GO:0016829">
    <property type="term" value="F:lyase activity"/>
    <property type="evidence" value="ECO:0007669"/>
    <property type="project" value="UniProtKB-KW"/>
</dbReference>
<name>A0A6A3BY05_HIBSY</name>
<keyword evidence="2" id="KW-0456">Lyase</keyword>
<dbReference type="AlphaFoldDB" id="A0A6A3BY05"/>
<reference evidence="3" key="1">
    <citation type="submission" date="2019-09" db="EMBL/GenBank/DDBJ databases">
        <title>Draft genome information of white flower Hibiscus syriacus.</title>
        <authorList>
            <person name="Kim Y.-M."/>
        </authorList>
    </citation>
    <scope>NUCLEOTIDE SEQUENCE [LARGE SCALE GENOMIC DNA]</scope>
    <source>
        <strain evidence="3">YM2019G1</strain>
        <tissue evidence="3">Leaf</tissue>
    </source>
</reference>
<dbReference type="InterPro" id="IPR038672">
    <property type="entry name" value="CpcT/CpeT_sf"/>
</dbReference>
<evidence type="ECO:0000256" key="1">
    <source>
        <dbReference type="ARBA" id="ARBA00008206"/>
    </source>
</evidence>
<dbReference type="PANTHER" id="PTHR35137">
    <property type="entry name" value="CHROMOPHORE LYASE CRL, CHLOROPLASTIC"/>
    <property type="match status" value="1"/>
</dbReference>
<protein>
    <submittedName>
        <fullName evidence="3">Uncharacterized protein</fullName>
    </submittedName>
</protein>
<organism evidence="3">
    <name type="scientific">Hibiscus syriacus</name>
    <name type="common">Rose of Sharon</name>
    <dbReference type="NCBI Taxonomy" id="106335"/>
    <lineage>
        <taxon>Eukaryota</taxon>
        <taxon>Viridiplantae</taxon>
        <taxon>Streptophyta</taxon>
        <taxon>Embryophyta</taxon>
        <taxon>Tracheophyta</taxon>
        <taxon>Spermatophyta</taxon>
        <taxon>Magnoliopsida</taxon>
        <taxon>eudicotyledons</taxon>
        <taxon>Gunneridae</taxon>
        <taxon>Pentapetalae</taxon>
        <taxon>rosids</taxon>
        <taxon>malvids</taxon>
        <taxon>Malvales</taxon>
        <taxon>Malvaceae</taxon>
        <taxon>Malvoideae</taxon>
        <taxon>Hibiscus</taxon>
    </lineage>
</organism>
<dbReference type="Pfam" id="PF06206">
    <property type="entry name" value="CpeT"/>
    <property type="match status" value="1"/>
</dbReference>
<sequence>MKNKAFNPSSFVPQNFYFWKRQQQEQDGGCLGEVRRRPADGVKLERIYMVKPCPKDLKCDVENGATYCTSELSVLKNNEIHTWDRGYDGDGNQVSFAVWGAKEGPYEFEPAPFTPRNFAPSQTLEKRIERSLCWKND</sequence>
<comment type="caution">
    <text evidence="3">The sequence shown here is derived from an EMBL/GenBank/DDBJ whole genome shotgun (WGS) entry which is preliminary data.</text>
</comment>
<accession>A0A6A3BY05</accession>
<dbReference type="Gene3D" id="2.40.128.590">
    <property type="entry name" value="CpcT/CpeT domain"/>
    <property type="match status" value="1"/>
</dbReference>